<organism evidence="3 4">
    <name type="scientific">Carassius auratus</name>
    <name type="common">Goldfish</name>
    <dbReference type="NCBI Taxonomy" id="7957"/>
    <lineage>
        <taxon>Eukaryota</taxon>
        <taxon>Metazoa</taxon>
        <taxon>Chordata</taxon>
        <taxon>Craniata</taxon>
        <taxon>Vertebrata</taxon>
        <taxon>Euteleostomi</taxon>
        <taxon>Actinopterygii</taxon>
        <taxon>Neopterygii</taxon>
        <taxon>Teleostei</taxon>
        <taxon>Ostariophysi</taxon>
        <taxon>Cypriniformes</taxon>
        <taxon>Cyprinidae</taxon>
        <taxon>Cyprininae</taxon>
        <taxon>Carassius</taxon>
    </lineage>
</organism>
<dbReference type="Gene3D" id="3.40.50.620">
    <property type="entry name" value="HUPs"/>
    <property type="match status" value="1"/>
</dbReference>
<evidence type="ECO:0000256" key="2">
    <source>
        <dbReference type="ARBA" id="ARBA00022694"/>
    </source>
</evidence>
<dbReference type="RefSeq" id="XP_026070689.1">
    <property type="nucleotide sequence ID" value="XM_026214904.1"/>
</dbReference>
<dbReference type="GO" id="GO:0005829">
    <property type="term" value="C:cytosol"/>
    <property type="evidence" value="ECO:0007669"/>
    <property type="project" value="TreeGrafter"/>
</dbReference>
<dbReference type="GO" id="GO:0000049">
    <property type="term" value="F:tRNA binding"/>
    <property type="evidence" value="ECO:0007669"/>
    <property type="project" value="InterPro"/>
</dbReference>
<dbReference type="GeneID" id="113051295"/>
<accession>A0A6P6KEF2</accession>
<dbReference type="InterPro" id="IPR019407">
    <property type="entry name" value="CTU2"/>
</dbReference>
<dbReference type="PANTHER" id="PTHR20882">
    <property type="entry name" value="CYTOPLASMIC TRNA 2-THIOLATION PROTEIN 2"/>
    <property type="match status" value="1"/>
</dbReference>
<evidence type="ECO:0000313" key="3">
    <source>
        <dbReference type="Proteomes" id="UP000515129"/>
    </source>
</evidence>
<evidence type="ECO:0000313" key="4">
    <source>
        <dbReference type="RefSeq" id="XP_026070689.1"/>
    </source>
</evidence>
<keyword evidence="2" id="KW-0819">tRNA processing</keyword>
<proteinExistence type="predicted"/>
<evidence type="ECO:0000256" key="1">
    <source>
        <dbReference type="ARBA" id="ARBA00022490"/>
    </source>
</evidence>
<dbReference type="AlphaFoldDB" id="A0A6P6KEF2"/>
<sequence length="85" mass="10063">MCQVEEEYNGLECKQEKIHVPTLNRTCMKCKEESSVLIIRVNNAFFRSCFKEYFIHKFRTMLGLGKNRVIFSQEKATQSWGRPLI</sequence>
<protein>
    <submittedName>
        <fullName evidence="4">Cytoplasmic tRNA 2-thiolation protein 2-like</fullName>
    </submittedName>
</protein>
<dbReference type="InterPro" id="IPR014729">
    <property type="entry name" value="Rossmann-like_a/b/a_fold"/>
</dbReference>
<dbReference type="Proteomes" id="UP000515129">
    <property type="component" value="Chromosome 32"/>
</dbReference>
<dbReference type="KEGG" id="caua:113051295"/>
<reference evidence="4" key="1">
    <citation type="submission" date="2025-08" db="UniProtKB">
        <authorList>
            <consortium name="RefSeq"/>
        </authorList>
    </citation>
    <scope>IDENTIFICATION</scope>
    <source>
        <strain evidence="4">Wakin</strain>
        <tissue evidence="4">Muscle</tissue>
    </source>
</reference>
<keyword evidence="1" id="KW-0963">Cytoplasm</keyword>
<keyword evidence="3" id="KW-1185">Reference proteome</keyword>
<gene>
    <name evidence="4" type="primary">LOC113051295</name>
</gene>
<dbReference type="GO" id="GO:0002143">
    <property type="term" value="P:tRNA wobble position uridine thiolation"/>
    <property type="evidence" value="ECO:0007669"/>
    <property type="project" value="TreeGrafter"/>
</dbReference>
<dbReference type="PANTHER" id="PTHR20882:SF14">
    <property type="entry name" value="CYTOPLASMIC TRNA 2-THIOLATION PROTEIN 2"/>
    <property type="match status" value="1"/>
</dbReference>
<dbReference type="GO" id="GO:0016783">
    <property type="term" value="F:sulfurtransferase activity"/>
    <property type="evidence" value="ECO:0007669"/>
    <property type="project" value="TreeGrafter"/>
</dbReference>
<dbReference type="OrthoDB" id="25129at2759"/>
<name>A0A6P6KEF2_CARAU</name>